<dbReference type="InterPro" id="IPR011990">
    <property type="entry name" value="TPR-like_helical_dom_sf"/>
</dbReference>
<evidence type="ECO:0000313" key="6">
    <source>
        <dbReference type="EMBL" id="GGK42599.1"/>
    </source>
</evidence>
<sequence>MAGVADPYRIDPATLAAACARARRQYAAGEVAEATALLSAATEAAGEDLGAGHDAVLAAAAVLARMYRETDDPAAARRVLELHLAEGGRVRGEDDPELLAMAAELGAVAAELGNRHEACRQFTRVAHLGGPVLGDTHPAVQAARAYLDGSEKHQLTALPLSVAPPLPATTIAPSPSPSPSPHGGPAVPARAAGTGPDLRSGGSAQAVPAPPARNVAATAPPVPAPPAVDGGRPAEVPGAAAPAWTGVAPAAGLRGRGGWVVAGVAVVLALCAAGIATVALLRSGAPPRQVEPTGAVRLTGEPPADVTVAREPGAVVVRWRDPSGGRATFLVTGGQAGAELRLLAQLPAGAPTRYTAAGFHPALDYCFQVSAVYSTTEFGVASPVCTRRE</sequence>
<keyword evidence="4" id="KW-0472">Membrane</keyword>
<dbReference type="GO" id="GO:0000272">
    <property type="term" value="P:polysaccharide catabolic process"/>
    <property type="evidence" value="ECO:0007669"/>
    <property type="project" value="UniProtKB-KW"/>
</dbReference>
<dbReference type="SUPFAM" id="SSF49265">
    <property type="entry name" value="Fibronectin type III"/>
    <property type="match status" value="1"/>
</dbReference>
<protein>
    <recommendedName>
        <fullName evidence="5">Fibronectin type-III domain-containing protein</fullName>
    </recommendedName>
</protein>
<proteinExistence type="predicted"/>
<dbReference type="Proteomes" id="UP000662200">
    <property type="component" value="Unassembled WGS sequence"/>
</dbReference>
<evidence type="ECO:0000259" key="5">
    <source>
        <dbReference type="PROSITE" id="PS50853"/>
    </source>
</evidence>
<evidence type="ECO:0000256" key="1">
    <source>
        <dbReference type="ARBA" id="ARBA00023295"/>
    </source>
</evidence>
<keyword evidence="1" id="KW-0326">Glycosidase</keyword>
<accession>A0A8J3FM28</accession>
<evidence type="ECO:0000256" key="2">
    <source>
        <dbReference type="ARBA" id="ARBA00023326"/>
    </source>
</evidence>
<evidence type="ECO:0000256" key="3">
    <source>
        <dbReference type="SAM" id="MobiDB-lite"/>
    </source>
</evidence>
<dbReference type="PROSITE" id="PS50853">
    <property type="entry name" value="FN3"/>
    <property type="match status" value="1"/>
</dbReference>
<dbReference type="SUPFAM" id="SSF48452">
    <property type="entry name" value="TPR-like"/>
    <property type="match status" value="1"/>
</dbReference>
<feature type="region of interest" description="Disordered" evidence="3">
    <location>
        <begin position="166"/>
        <end position="220"/>
    </location>
</feature>
<keyword evidence="2" id="KW-0624">Polysaccharide degradation</keyword>
<gene>
    <name evidence="6" type="ORF">GCM10010124_39320</name>
</gene>
<comment type="caution">
    <text evidence="6">The sequence shown here is derived from an EMBL/GenBank/DDBJ whole genome shotgun (WGS) entry which is preliminary data.</text>
</comment>
<evidence type="ECO:0000313" key="7">
    <source>
        <dbReference type="Proteomes" id="UP000662200"/>
    </source>
</evidence>
<feature type="transmembrane region" description="Helical" evidence="4">
    <location>
        <begin position="259"/>
        <end position="281"/>
    </location>
</feature>
<dbReference type="Gene3D" id="1.25.40.10">
    <property type="entry name" value="Tetratricopeptide repeat domain"/>
    <property type="match status" value="1"/>
</dbReference>
<keyword evidence="4" id="KW-0812">Transmembrane</keyword>
<dbReference type="InterPro" id="IPR036116">
    <property type="entry name" value="FN3_sf"/>
</dbReference>
<keyword evidence="4" id="KW-1133">Transmembrane helix</keyword>
<reference evidence="6" key="1">
    <citation type="journal article" date="2014" name="Int. J. Syst. Evol. Microbiol.">
        <title>Complete genome sequence of Corynebacterium casei LMG S-19264T (=DSM 44701T), isolated from a smear-ripened cheese.</title>
        <authorList>
            <consortium name="US DOE Joint Genome Institute (JGI-PGF)"/>
            <person name="Walter F."/>
            <person name="Albersmeier A."/>
            <person name="Kalinowski J."/>
            <person name="Ruckert C."/>
        </authorList>
    </citation>
    <scope>NUCLEOTIDE SEQUENCE</scope>
    <source>
        <strain evidence="6">JCM 3091</strain>
    </source>
</reference>
<dbReference type="GO" id="GO:0016798">
    <property type="term" value="F:hydrolase activity, acting on glycosyl bonds"/>
    <property type="evidence" value="ECO:0007669"/>
    <property type="project" value="UniProtKB-KW"/>
</dbReference>
<dbReference type="AlphaFoldDB" id="A0A8J3FM28"/>
<organism evidence="6 7">
    <name type="scientific">Pilimelia terevasa</name>
    <dbReference type="NCBI Taxonomy" id="53372"/>
    <lineage>
        <taxon>Bacteria</taxon>
        <taxon>Bacillati</taxon>
        <taxon>Actinomycetota</taxon>
        <taxon>Actinomycetes</taxon>
        <taxon>Micromonosporales</taxon>
        <taxon>Micromonosporaceae</taxon>
        <taxon>Pilimelia</taxon>
    </lineage>
</organism>
<feature type="domain" description="Fibronectin type-III" evidence="5">
    <location>
        <begin position="302"/>
        <end position="389"/>
    </location>
</feature>
<dbReference type="CDD" id="cd00063">
    <property type="entry name" value="FN3"/>
    <property type="match status" value="1"/>
</dbReference>
<keyword evidence="7" id="KW-1185">Reference proteome</keyword>
<keyword evidence="1" id="KW-0378">Hydrolase</keyword>
<dbReference type="InterPro" id="IPR003961">
    <property type="entry name" value="FN3_dom"/>
</dbReference>
<name>A0A8J3FM28_9ACTN</name>
<dbReference type="EMBL" id="BMQC01000023">
    <property type="protein sequence ID" value="GGK42599.1"/>
    <property type="molecule type" value="Genomic_DNA"/>
</dbReference>
<keyword evidence="2" id="KW-0119">Carbohydrate metabolism</keyword>
<evidence type="ECO:0000256" key="4">
    <source>
        <dbReference type="SAM" id="Phobius"/>
    </source>
</evidence>
<reference evidence="6" key="2">
    <citation type="submission" date="2020-09" db="EMBL/GenBank/DDBJ databases">
        <authorList>
            <person name="Sun Q."/>
            <person name="Ohkuma M."/>
        </authorList>
    </citation>
    <scope>NUCLEOTIDE SEQUENCE</scope>
    <source>
        <strain evidence="6">JCM 3091</strain>
    </source>
</reference>